<accession>A0A1A8XX30</accession>
<protein>
    <recommendedName>
        <fullName evidence="3">Peptide chain release factor 2</fullName>
    </recommendedName>
</protein>
<dbReference type="EMBL" id="FLQX01000147">
    <property type="protein sequence ID" value="SBT09276.1"/>
    <property type="molecule type" value="Genomic_DNA"/>
</dbReference>
<sequence length="27" mass="3266">MEAEQLNTLENRLADLAERAFELRRYL</sequence>
<organism evidence="1 2">
    <name type="scientific">Candidatus Accumulibacter aalborgensis</name>
    <dbReference type="NCBI Taxonomy" id="1860102"/>
    <lineage>
        <taxon>Bacteria</taxon>
        <taxon>Pseudomonadati</taxon>
        <taxon>Pseudomonadota</taxon>
        <taxon>Betaproteobacteria</taxon>
        <taxon>Candidatus Accumulibacter</taxon>
    </lineage>
</organism>
<dbReference type="Proteomes" id="UP000199169">
    <property type="component" value="Unassembled WGS sequence"/>
</dbReference>
<keyword evidence="2" id="KW-1185">Reference proteome</keyword>
<evidence type="ECO:0000313" key="1">
    <source>
        <dbReference type="EMBL" id="SBT09276.1"/>
    </source>
</evidence>
<gene>
    <name evidence="1" type="ORF">ACCAA_680011</name>
</gene>
<evidence type="ECO:0008006" key="3">
    <source>
        <dbReference type="Google" id="ProtNLM"/>
    </source>
</evidence>
<name>A0A1A8XX30_9PROT</name>
<proteinExistence type="predicted"/>
<dbReference type="AlphaFoldDB" id="A0A1A8XX30"/>
<evidence type="ECO:0000313" key="2">
    <source>
        <dbReference type="Proteomes" id="UP000199169"/>
    </source>
</evidence>
<reference evidence="1 2" key="1">
    <citation type="submission" date="2016-06" db="EMBL/GenBank/DDBJ databases">
        <authorList>
            <person name="Kjaerup R.B."/>
            <person name="Dalgaard T.S."/>
            <person name="Juul-Madsen H.R."/>
        </authorList>
    </citation>
    <scope>NUCLEOTIDE SEQUENCE [LARGE SCALE GENOMIC DNA]</scope>
    <source>
        <strain evidence="1">3</strain>
    </source>
</reference>